<dbReference type="Gene3D" id="3.30.1540.10">
    <property type="entry name" value="formyl-coa transferase, domain 3"/>
    <property type="match status" value="1"/>
</dbReference>
<dbReference type="InterPro" id="IPR023606">
    <property type="entry name" value="CoA-Trfase_III_dom_1_sf"/>
</dbReference>
<protein>
    <submittedName>
        <fullName evidence="1">CaiB/BaiF CoA transferase family protein</fullName>
    </submittedName>
</protein>
<dbReference type="RefSeq" id="WP_382362889.1">
    <property type="nucleotide sequence ID" value="NZ_JBHLWV010000016.1"/>
</dbReference>
<proteinExistence type="predicted"/>
<dbReference type="SUPFAM" id="SSF89796">
    <property type="entry name" value="CoA-transferase family III (CaiB/BaiF)"/>
    <property type="match status" value="1"/>
</dbReference>
<dbReference type="InterPro" id="IPR044855">
    <property type="entry name" value="CoA-Trfase_III_dom3_sf"/>
</dbReference>
<dbReference type="InterPro" id="IPR050509">
    <property type="entry name" value="CoA-transferase_III"/>
</dbReference>
<sequence length="372" mass="40384">MSDAHAERDHAGPLSGVRVVEMEAIGPLLHAGMMLADLGAEIIRVVRPSFTSDDGIDDANRGMLRGRSEVTADLREPDDNHRVRELIARADILLEGSRPGTMEKLGLGPDVCLTDNPGLVYGRMTGWGQQGPLSQAAGHDINYLAVAGALEQLGPTPGPPSPPLNYVGNFGGGSMFLLVGVLAALHERQRTGRGQIVDAAMVDGASSMTALVRSWQHAGRWSAHRGNNLLDGSAPFYRAYECADGGFMAVGALEDTFYDRFVRGLGMDPADLPDRWNRAHWAALSERFHDEFRTRTRQEWVDSFDGVDACVTPVLSLREATLDDHAAQRAAFVDDAGFPMPAPAPRMEFARGRVPAPISEELTTVLHRWGRD</sequence>
<dbReference type="PANTHER" id="PTHR48228">
    <property type="entry name" value="SUCCINYL-COA--D-CITRAMALATE COA-TRANSFERASE"/>
    <property type="match status" value="1"/>
</dbReference>
<dbReference type="InterPro" id="IPR003673">
    <property type="entry name" value="CoA-Trfase_fam_III"/>
</dbReference>
<keyword evidence="1" id="KW-0808">Transferase</keyword>
<dbReference type="Pfam" id="PF02515">
    <property type="entry name" value="CoA_transf_3"/>
    <property type="match status" value="1"/>
</dbReference>
<organism evidence="1 2">
    <name type="scientific">Gordonia phosphorivorans</name>
    <dbReference type="NCBI Taxonomy" id="1056982"/>
    <lineage>
        <taxon>Bacteria</taxon>
        <taxon>Bacillati</taxon>
        <taxon>Actinomycetota</taxon>
        <taxon>Actinomycetes</taxon>
        <taxon>Mycobacteriales</taxon>
        <taxon>Gordoniaceae</taxon>
        <taxon>Gordonia</taxon>
    </lineage>
</organism>
<evidence type="ECO:0000313" key="2">
    <source>
        <dbReference type="Proteomes" id="UP001589783"/>
    </source>
</evidence>
<accession>A0ABV6H8A6</accession>
<gene>
    <name evidence="1" type="ORF">ACFFJD_08060</name>
</gene>
<dbReference type="Gene3D" id="3.40.50.10540">
    <property type="entry name" value="Crotonobetainyl-coa:carnitine coa-transferase, domain 1"/>
    <property type="match status" value="1"/>
</dbReference>
<name>A0ABV6H8A6_9ACTN</name>
<dbReference type="GO" id="GO:0016740">
    <property type="term" value="F:transferase activity"/>
    <property type="evidence" value="ECO:0007669"/>
    <property type="project" value="UniProtKB-KW"/>
</dbReference>
<reference evidence="1 2" key="1">
    <citation type="submission" date="2024-09" db="EMBL/GenBank/DDBJ databases">
        <authorList>
            <person name="Sun Q."/>
            <person name="Mori K."/>
        </authorList>
    </citation>
    <scope>NUCLEOTIDE SEQUENCE [LARGE SCALE GENOMIC DNA]</scope>
    <source>
        <strain evidence="1 2">CCM 7957</strain>
    </source>
</reference>
<dbReference type="Proteomes" id="UP001589783">
    <property type="component" value="Unassembled WGS sequence"/>
</dbReference>
<dbReference type="EMBL" id="JBHLWV010000016">
    <property type="protein sequence ID" value="MFC0314804.1"/>
    <property type="molecule type" value="Genomic_DNA"/>
</dbReference>
<evidence type="ECO:0000313" key="1">
    <source>
        <dbReference type="EMBL" id="MFC0314804.1"/>
    </source>
</evidence>
<comment type="caution">
    <text evidence="1">The sequence shown here is derived from an EMBL/GenBank/DDBJ whole genome shotgun (WGS) entry which is preliminary data.</text>
</comment>
<keyword evidence="2" id="KW-1185">Reference proteome</keyword>
<dbReference type="PANTHER" id="PTHR48228:SF5">
    <property type="entry name" value="ALPHA-METHYLACYL-COA RACEMASE"/>
    <property type="match status" value="1"/>
</dbReference>